<name>A0A847RT09_9BACT</name>
<keyword evidence="6" id="KW-0902">Two-component regulatory system</keyword>
<accession>A0A847RT09</accession>
<dbReference type="InterPro" id="IPR003661">
    <property type="entry name" value="HisK_dim/P_dom"/>
</dbReference>
<feature type="transmembrane region" description="Helical" evidence="7">
    <location>
        <begin position="138"/>
        <end position="159"/>
    </location>
</feature>
<evidence type="ECO:0000256" key="2">
    <source>
        <dbReference type="ARBA" id="ARBA00012438"/>
    </source>
</evidence>
<dbReference type="InterPro" id="IPR003594">
    <property type="entry name" value="HATPase_dom"/>
</dbReference>
<evidence type="ECO:0000313" key="9">
    <source>
        <dbReference type="EMBL" id="NLR68760.1"/>
    </source>
</evidence>
<dbReference type="PANTHER" id="PTHR45453">
    <property type="entry name" value="PHOSPHATE REGULON SENSOR PROTEIN PHOR"/>
    <property type="match status" value="1"/>
</dbReference>
<keyword evidence="10" id="KW-1185">Reference proteome</keyword>
<dbReference type="EC" id="2.7.13.3" evidence="2"/>
<dbReference type="SMART" id="SM00387">
    <property type="entry name" value="HATPase_c"/>
    <property type="match status" value="1"/>
</dbReference>
<dbReference type="SUPFAM" id="SSF55874">
    <property type="entry name" value="ATPase domain of HSP90 chaperone/DNA topoisomerase II/histidine kinase"/>
    <property type="match status" value="1"/>
</dbReference>
<keyword evidence="3" id="KW-0597">Phosphoprotein</keyword>
<evidence type="ECO:0000256" key="6">
    <source>
        <dbReference type="ARBA" id="ARBA00023012"/>
    </source>
</evidence>
<evidence type="ECO:0000256" key="7">
    <source>
        <dbReference type="SAM" id="Phobius"/>
    </source>
</evidence>
<dbReference type="InterPro" id="IPR036890">
    <property type="entry name" value="HATPase_C_sf"/>
</dbReference>
<gene>
    <name evidence="9" type="ORF">HGH92_30955</name>
</gene>
<dbReference type="GO" id="GO:0004721">
    <property type="term" value="F:phosphoprotein phosphatase activity"/>
    <property type="evidence" value="ECO:0007669"/>
    <property type="project" value="TreeGrafter"/>
</dbReference>
<organism evidence="9 10">
    <name type="scientific">Chitinophaga varians</name>
    <dbReference type="NCBI Taxonomy" id="2202339"/>
    <lineage>
        <taxon>Bacteria</taxon>
        <taxon>Pseudomonadati</taxon>
        <taxon>Bacteroidota</taxon>
        <taxon>Chitinophagia</taxon>
        <taxon>Chitinophagales</taxon>
        <taxon>Chitinophagaceae</taxon>
        <taxon>Chitinophaga</taxon>
    </lineage>
</organism>
<dbReference type="CDD" id="cd00082">
    <property type="entry name" value="HisKA"/>
    <property type="match status" value="1"/>
</dbReference>
<dbReference type="Proteomes" id="UP000570474">
    <property type="component" value="Unassembled WGS sequence"/>
</dbReference>
<dbReference type="PROSITE" id="PS50109">
    <property type="entry name" value="HIS_KIN"/>
    <property type="match status" value="1"/>
</dbReference>
<keyword evidence="5 9" id="KW-0418">Kinase</keyword>
<evidence type="ECO:0000256" key="4">
    <source>
        <dbReference type="ARBA" id="ARBA00022679"/>
    </source>
</evidence>
<comment type="catalytic activity">
    <reaction evidence="1">
        <text>ATP + protein L-histidine = ADP + protein N-phospho-L-histidine.</text>
        <dbReference type="EC" id="2.7.13.3"/>
    </reaction>
</comment>
<dbReference type="InterPro" id="IPR005467">
    <property type="entry name" value="His_kinase_dom"/>
</dbReference>
<dbReference type="SMART" id="SM00388">
    <property type="entry name" value="HisKA"/>
    <property type="match status" value="1"/>
</dbReference>
<feature type="transmembrane region" description="Helical" evidence="7">
    <location>
        <begin position="12"/>
        <end position="30"/>
    </location>
</feature>
<dbReference type="Pfam" id="PF02518">
    <property type="entry name" value="HATPase_c"/>
    <property type="match status" value="1"/>
</dbReference>
<dbReference type="PANTHER" id="PTHR45453:SF1">
    <property type="entry name" value="PHOSPHATE REGULON SENSOR PROTEIN PHOR"/>
    <property type="match status" value="1"/>
</dbReference>
<sequence length="427" mass="49077">MSKLLNKSLKIFILYAGIVLAGSIPAYYVIVDLIWEHELKEHNLIVSETIKQNLQSLSLSDKELAASVALWNKLRPETQLQPAASLLPDSTYNIYRKNKYIPAKGTDRFQGLITYFSVNGKPFRLTLETNMEESHETIMAIAVVTVMFFLILLGGFIFINRRIAARLWRPFYNSLEKIQSFNLHKPQEIHFDHTGIAEFETLNYHLHKLITGNIASYQQQKEFIQHASHELQTPLSVIKFKLDLLHQSKPMTEDQSDIIDQAHQALAKVTRVNKNLLLLAKIENSQFPEKELLDLPVLIEDYVTFLQDFLDDKQLQVQLNITRPLQLSANKTLLEILLTNLFMNAIRYSESGGTIQVSLDERRLVMANTGNEALDTDHLFRRFGLSGRHSTGTGLGLAIIHEVCQLYGWQEHYRFENGFHLFSIQWA</sequence>
<comment type="caution">
    <text evidence="9">The sequence shown here is derived from an EMBL/GenBank/DDBJ whole genome shotgun (WGS) entry which is preliminary data.</text>
</comment>
<dbReference type="GO" id="GO:0005886">
    <property type="term" value="C:plasma membrane"/>
    <property type="evidence" value="ECO:0007669"/>
    <property type="project" value="TreeGrafter"/>
</dbReference>
<dbReference type="GO" id="GO:0016036">
    <property type="term" value="P:cellular response to phosphate starvation"/>
    <property type="evidence" value="ECO:0007669"/>
    <property type="project" value="TreeGrafter"/>
</dbReference>
<dbReference type="SUPFAM" id="SSF47384">
    <property type="entry name" value="Homodimeric domain of signal transducing histidine kinase"/>
    <property type="match status" value="1"/>
</dbReference>
<evidence type="ECO:0000256" key="1">
    <source>
        <dbReference type="ARBA" id="ARBA00000085"/>
    </source>
</evidence>
<dbReference type="InterPro" id="IPR036097">
    <property type="entry name" value="HisK_dim/P_sf"/>
</dbReference>
<dbReference type="Pfam" id="PF00512">
    <property type="entry name" value="HisKA"/>
    <property type="match status" value="1"/>
</dbReference>
<dbReference type="AlphaFoldDB" id="A0A847RT09"/>
<keyword evidence="7" id="KW-0472">Membrane</keyword>
<keyword evidence="7" id="KW-0812">Transmembrane</keyword>
<dbReference type="EMBL" id="JABAIA010000004">
    <property type="protein sequence ID" value="NLR68760.1"/>
    <property type="molecule type" value="Genomic_DNA"/>
</dbReference>
<protein>
    <recommendedName>
        <fullName evidence="2">histidine kinase</fullName>
        <ecNumber evidence="2">2.7.13.3</ecNumber>
    </recommendedName>
</protein>
<proteinExistence type="predicted"/>
<evidence type="ECO:0000256" key="3">
    <source>
        <dbReference type="ARBA" id="ARBA00022553"/>
    </source>
</evidence>
<dbReference type="InterPro" id="IPR050351">
    <property type="entry name" value="BphY/WalK/GraS-like"/>
</dbReference>
<keyword evidence="4" id="KW-0808">Transferase</keyword>
<dbReference type="Gene3D" id="3.30.565.10">
    <property type="entry name" value="Histidine kinase-like ATPase, C-terminal domain"/>
    <property type="match status" value="1"/>
</dbReference>
<keyword evidence="7" id="KW-1133">Transmembrane helix</keyword>
<evidence type="ECO:0000259" key="8">
    <source>
        <dbReference type="PROSITE" id="PS50109"/>
    </source>
</evidence>
<evidence type="ECO:0000256" key="5">
    <source>
        <dbReference type="ARBA" id="ARBA00022777"/>
    </source>
</evidence>
<dbReference type="Gene3D" id="1.10.287.130">
    <property type="match status" value="1"/>
</dbReference>
<feature type="domain" description="Histidine kinase" evidence="8">
    <location>
        <begin position="226"/>
        <end position="427"/>
    </location>
</feature>
<evidence type="ECO:0000313" key="10">
    <source>
        <dbReference type="Proteomes" id="UP000570474"/>
    </source>
</evidence>
<reference evidence="9 10" key="1">
    <citation type="submission" date="2020-04" db="EMBL/GenBank/DDBJ databases">
        <authorList>
            <person name="Yin C."/>
        </authorList>
    </citation>
    <scope>NUCLEOTIDE SEQUENCE [LARGE SCALE GENOMIC DNA]</scope>
    <source>
        <strain evidence="9 10">Ae27</strain>
    </source>
</reference>
<dbReference type="GO" id="GO:0000155">
    <property type="term" value="F:phosphorelay sensor kinase activity"/>
    <property type="evidence" value="ECO:0007669"/>
    <property type="project" value="InterPro"/>
</dbReference>
<dbReference type="RefSeq" id="WP_168874716.1">
    <property type="nucleotide sequence ID" value="NZ_JABAIA010000004.1"/>
</dbReference>